<proteinExistence type="predicted"/>
<gene>
    <name evidence="2" type="ORF">STH12_03379</name>
</gene>
<keyword evidence="3" id="KW-1185">Reference proteome</keyword>
<name>A0ABM7DRW0_9GAMM</name>
<evidence type="ECO:0008006" key="4">
    <source>
        <dbReference type="Google" id="ProtNLM"/>
    </source>
</evidence>
<accession>A0ABM7DRW0</accession>
<evidence type="ECO:0000313" key="2">
    <source>
        <dbReference type="EMBL" id="AZQ12439.1"/>
    </source>
</evidence>
<dbReference type="EMBL" id="CP020373">
    <property type="protein sequence ID" value="AZQ12439.1"/>
    <property type="molecule type" value="Genomic_DNA"/>
</dbReference>
<sequence length="182" mass="20414">MNIFTAKTISNSFNSALCALSLLLPLAAAEMPFAQWCTSLAGQWQGTGARPGEVPKSLSIDVICSADRHQLIISVSRGVRYASSETWWFRRQGDKAMLTYFDGVTEDKGQLFSLYRRGDSYSLLGEGVVADRPALIQLLFEPQEQGWQWLQQSQFLDDDIAQYRLFRGLSMRPRQAGATQPQ</sequence>
<evidence type="ECO:0000313" key="3">
    <source>
        <dbReference type="Proteomes" id="UP000278437"/>
    </source>
</evidence>
<organism evidence="2 3">
    <name type="scientific">Shewanella khirikhana</name>
    <dbReference type="NCBI Taxonomy" id="1965282"/>
    <lineage>
        <taxon>Bacteria</taxon>
        <taxon>Pseudomonadati</taxon>
        <taxon>Pseudomonadota</taxon>
        <taxon>Gammaproteobacteria</taxon>
        <taxon>Alteromonadales</taxon>
        <taxon>Shewanellaceae</taxon>
        <taxon>Shewanella</taxon>
    </lineage>
</organism>
<keyword evidence="1" id="KW-0732">Signal</keyword>
<feature type="signal peptide" evidence="1">
    <location>
        <begin position="1"/>
        <end position="34"/>
    </location>
</feature>
<reference evidence="3" key="1">
    <citation type="submission" date="2017-03" db="EMBL/GenBank/DDBJ databases">
        <title>Full genome sequence of a non-lethal Shewanella isolate that potentiates virulence of Vibio parahaemolyticus causing acute hepatopancreatic necrosis disease (AHPND) in shrimp.</title>
        <authorList>
            <person name="Prachumwat A."/>
            <person name="Sritunyalucksana K."/>
        </authorList>
    </citation>
    <scope>NUCLEOTIDE SEQUENCE [LARGE SCALE GENOMIC DNA]</scope>
    <source>
        <strain evidence="3">TH2012</strain>
    </source>
</reference>
<feature type="chain" id="PRO_5047277046" description="DUF1579 domain-containing protein" evidence="1">
    <location>
        <begin position="35"/>
        <end position="182"/>
    </location>
</feature>
<dbReference type="Proteomes" id="UP000278437">
    <property type="component" value="Chromosome"/>
</dbReference>
<protein>
    <recommendedName>
        <fullName evidence="4">DUF1579 domain-containing protein</fullName>
    </recommendedName>
</protein>
<evidence type="ECO:0000256" key="1">
    <source>
        <dbReference type="SAM" id="SignalP"/>
    </source>
</evidence>